<dbReference type="Proteomes" id="UP000256253">
    <property type="component" value="Unassembled WGS sequence"/>
</dbReference>
<sequence length="113" mass="11914">MTNPTVIPTSEPEVEPTRHGPIAQLLIALSPLSLILIGYALTHWITAPLLDDPTHATNRIGIGLQVSGPADVDRSFFAAVPTVWLQPHFATAPVPSPAPNALVLRIPSSGGSR</sequence>
<name>A0A3D9UNZ5_9MICO</name>
<dbReference type="EMBL" id="QTUA01000001">
    <property type="protein sequence ID" value="REF29730.1"/>
    <property type="molecule type" value="Genomic_DNA"/>
</dbReference>
<proteinExistence type="predicted"/>
<keyword evidence="1" id="KW-0472">Membrane</keyword>
<reference evidence="2 3" key="1">
    <citation type="submission" date="2018-08" db="EMBL/GenBank/DDBJ databases">
        <title>Sequencing the genomes of 1000 actinobacteria strains.</title>
        <authorList>
            <person name="Klenk H.-P."/>
        </authorList>
    </citation>
    <scope>NUCLEOTIDE SEQUENCE [LARGE SCALE GENOMIC DNA]</scope>
    <source>
        <strain evidence="2 3">DSM 22967</strain>
    </source>
</reference>
<dbReference type="RefSeq" id="WP_147301297.1">
    <property type="nucleotide sequence ID" value="NZ_QTUA01000001.1"/>
</dbReference>
<gene>
    <name evidence="2" type="ORF">DFJ65_0698</name>
</gene>
<evidence type="ECO:0000313" key="3">
    <source>
        <dbReference type="Proteomes" id="UP000256253"/>
    </source>
</evidence>
<keyword evidence="1" id="KW-1133">Transmembrane helix</keyword>
<comment type="caution">
    <text evidence="2">The sequence shown here is derived from an EMBL/GenBank/DDBJ whole genome shotgun (WGS) entry which is preliminary data.</text>
</comment>
<feature type="transmembrane region" description="Helical" evidence="1">
    <location>
        <begin position="22"/>
        <end position="41"/>
    </location>
</feature>
<dbReference type="AlphaFoldDB" id="A0A3D9UNZ5"/>
<dbReference type="OrthoDB" id="629685at2"/>
<accession>A0A3D9UNZ5</accession>
<keyword evidence="3" id="KW-1185">Reference proteome</keyword>
<protein>
    <submittedName>
        <fullName evidence="2">Uncharacterized protein</fullName>
    </submittedName>
</protein>
<organism evidence="2 3">
    <name type="scientific">Calidifontibacter indicus</name>
    <dbReference type="NCBI Taxonomy" id="419650"/>
    <lineage>
        <taxon>Bacteria</taxon>
        <taxon>Bacillati</taxon>
        <taxon>Actinomycetota</taxon>
        <taxon>Actinomycetes</taxon>
        <taxon>Micrococcales</taxon>
        <taxon>Dermacoccaceae</taxon>
        <taxon>Calidifontibacter</taxon>
    </lineage>
</organism>
<evidence type="ECO:0000256" key="1">
    <source>
        <dbReference type="SAM" id="Phobius"/>
    </source>
</evidence>
<keyword evidence="1" id="KW-0812">Transmembrane</keyword>
<evidence type="ECO:0000313" key="2">
    <source>
        <dbReference type="EMBL" id="REF29730.1"/>
    </source>
</evidence>